<accession>A0A2T3W6X6</accession>
<dbReference type="RefSeq" id="WP_107138425.1">
    <property type="nucleotide sequence ID" value="NZ_PYSV01000011.1"/>
</dbReference>
<feature type="signal peptide" evidence="3">
    <location>
        <begin position="1"/>
        <end position="23"/>
    </location>
</feature>
<sequence>MKRPAGLSLLAALSLGTLGTAGAQDLTAYSALASNLDGAVSARAQSAQAALTRLDAAQQALDTLSPTLRNQQIVRGLTDALGGARAALARTPAELEAQVLLARGLMRKALYDQTLAALSAAPENGDAQLRLLAREFGLTGQAAQALGQDARAGRLERTAWRLQRAAAARVSAALQGTRAEQTTTSYVNLARATGWFTTVQDASGVGTLKVSQFGDALRQLAGGDTAALATSLGTLRRGTAALNRALATPPAVTGTGTSRPGQSTPPQGGTTPAPQPDPTPAPTPTPAPRPTPAAGSAAAVAAAYAELGRAQAAAGHGDAAAAREALAAASSALARVPAPLRDSAAFTQVTAAAERAQGRSALRVSDVQALIGGLANAERQQAGQGVSALDTTSLGISRWFSGWLRVLVFLLLALATAAPLYLLNLAFGGRNTYWRAIMTGLGLLMLPLMLEGVFGFLGALGDIFGAGALRGLTNLTLTQSAYALPLWALLSAVAIGLMAFGFRGLCEQFGLLGAGSSSKNTTVESAATVDWDEEL</sequence>
<keyword evidence="3" id="KW-0732">Signal</keyword>
<feature type="transmembrane region" description="Helical" evidence="2">
    <location>
        <begin position="402"/>
        <end position="424"/>
    </location>
</feature>
<gene>
    <name evidence="4" type="ORF">C8263_12280</name>
</gene>
<proteinExistence type="predicted"/>
<evidence type="ECO:0000256" key="3">
    <source>
        <dbReference type="SAM" id="SignalP"/>
    </source>
</evidence>
<keyword evidence="2" id="KW-0472">Membrane</keyword>
<evidence type="ECO:0000313" key="4">
    <source>
        <dbReference type="EMBL" id="PTA67602.1"/>
    </source>
</evidence>
<dbReference type="AlphaFoldDB" id="A0A2T3W6X6"/>
<feature type="chain" id="PRO_5015419271" evidence="3">
    <location>
        <begin position="24"/>
        <end position="535"/>
    </location>
</feature>
<keyword evidence="2" id="KW-1133">Transmembrane helix</keyword>
<protein>
    <submittedName>
        <fullName evidence="4">Uncharacterized protein</fullName>
    </submittedName>
</protein>
<dbReference type="EMBL" id="PYSV01000011">
    <property type="protein sequence ID" value="PTA67602.1"/>
    <property type="molecule type" value="Genomic_DNA"/>
</dbReference>
<name>A0A2T3W6X6_9DEIO</name>
<dbReference type="Proteomes" id="UP000240317">
    <property type="component" value="Unassembled WGS sequence"/>
</dbReference>
<feature type="transmembrane region" description="Helical" evidence="2">
    <location>
        <begin position="481"/>
        <end position="502"/>
    </location>
</feature>
<evidence type="ECO:0000256" key="2">
    <source>
        <dbReference type="SAM" id="Phobius"/>
    </source>
</evidence>
<evidence type="ECO:0000313" key="5">
    <source>
        <dbReference type="Proteomes" id="UP000240317"/>
    </source>
</evidence>
<organism evidence="4 5">
    <name type="scientific">Deinococcus arcticus</name>
    <dbReference type="NCBI Taxonomy" id="2136176"/>
    <lineage>
        <taxon>Bacteria</taxon>
        <taxon>Thermotogati</taxon>
        <taxon>Deinococcota</taxon>
        <taxon>Deinococci</taxon>
        <taxon>Deinococcales</taxon>
        <taxon>Deinococcaceae</taxon>
        <taxon>Deinococcus</taxon>
    </lineage>
</organism>
<keyword evidence="2" id="KW-0812">Transmembrane</keyword>
<keyword evidence="5" id="KW-1185">Reference proteome</keyword>
<evidence type="ECO:0000256" key="1">
    <source>
        <dbReference type="SAM" id="MobiDB-lite"/>
    </source>
</evidence>
<reference evidence="4 5" key="1">
    <citation type="submission" date="2018-03" db="EMBL/GenBank/DDBJ databases">
        <title>Draft genome of Deinococcus sp. OD32.</title>
        <authorList>
            <person name="Wang X.-P."/>
            <person name="Du Z.-J."/>
        </authorList>
    </citation>
    <scope>NUCLEOTIDE SEQUENCE [LARGE SCALE GENOMIC DNA]</scope>
    <source>
        <strain evidence="4 5">OD32</strain>
    </source>
</reference>
<feature type="compositionally biased region" description="Low complexity" evidence="1">
    <location>
        <begin position="260"/>
        <end position="272"/>
    </location>
</feature>
<feature type="region of interest" description="Disordered" evidence="1">
    <location>
        <begin position="248"/>
        <end position="295"/>
    </location>
</feature>
<comment type="caution">
    <text evidence="4">The sequence shown here is derived from an EMBL/GenBank/DDBJ whole genome shotgun (WGS) entry which is preliminary data.</text>
</comment>
<feature type="compositionally biased region" description="Pro residues" evidence="1">
    <location>
        <begin position="273"/>
        <end position="291"/>
    </location>
</feature>
<dbReference type="OrthoDB" id="65061at2"/>
<feature type="transmembrane region" description="Helical" evidence="2">
    <location>
        <begin position="436"/>
        <end position="461"/>
    </location>
</feature>